<protein>
    <recommendedName>
        <fullName evidence="2">Ubiquinol-cytochrome c chaperone domain-containing protein</fullName>
    </recommendedName>
</protein>
<dbReference type="EMBL" id="WTYR01000001">
    <property type="protein sequence ID" value="MXP10365.1"/>
    <property type="molecule type" value="Genomic_DNA"/>
</dbReference>
<feature type="domain" description="Ubiquinol-cytochrome c chaperone" evidence="2">
    <location>
        <begin position="37"/>
        <end position="168"/>
    </location>
</feature>
<organism evidence="3 4">
    <name type="scientific">Alteriqipengyuania halimionae</name>
    <dbReference type="NCBI Taxonomy" id="1926630"/>
    <lineage>
        <taxon>Bacteria</taxon>
        <taxon>Pseudomonadati</taxon>
        <taxon>Pseudomonadota</taxon>
        <taxon>Alphaproteobacteria</taxon>
        <taxon>Sphingomonadales</taxon>
        <taxon>Erythrobacteraceae</taxon>
        <taxon>Alteriqipengyuania</taxon>
    </lineage>
</organism>
<sequence>MFARLFSSRPDPAEELRPLWHAIVREARDPAWYEGGGIADTIEGRFDAVTLVTALVMIRMDRDPPLHERSARLTELFVSDMEGQLREGGVGDLVVGKKVGMLVGTLAGRIDAYREGLEKEGGNATLEDAIERNVTLEGKRAATKVAVRTRELHDRLARLDSRKLLEGDLT</sequence>
<comment type="caution">
    <text evidence="3">The sequence shown here is derived from an EMBL/GenBank/DDBJ whole genome shotgun (WGS) entry which is preliminary data.</text>
</comment>
<keyword evidence="4" id="KW-1185">Reference proteome</keyword>
<evidence type="ECO:0000256" key="1">
    <source>
        <dbReference type="ARBA" id="ARBA00006436"/>
    </source>
</evidence>
<accession>A0A6I4U645</accession>
<proteinExistence type="inferred from homology"/>
<evidence type="ECO:0000259" key="2">
    <source>
        <dbReference type="Pfam" id="PF03981"/>
    </source>
</evidence>
<dbReference type="AlphaFoldDB" id="A0A6I4U645"/>
<comment type="similarity">
    <text evidence="1">Belongs to the UPF0174 family.</text>
</comment>
<dbReference type="OrthoDB" id="7158889at2"/>
<name>A0A6I4U645_9SPHN</name>
<dbReference type="Proteomes" id="UP000429229">
    <property type="component" value="Unassembled WGS sequence"/>
</dbReference>
<evidence type="ECO:0000313" key="4">
    <source>
        <dbReference type="Proteomes" id="UP000429229"/>
    </source>
</evidence>
<dbReference type="Pfam" id="PF03981">
    <property type="entry name" value="Ubiq_cyt_C_chap"/>
    <property type="match status" value="1"/>
</dbReference>
<reference evidence="3 4" key="1">
    <citation type="submission" date="2019-12" db="EMBL/GenBank/DDBJ databases">
        <title>Genomic-based taxomic classification of the family Erythrobacteraceae.</title>
        <authorList>
            <person name="Xu L."/>
        </authorList>
    </citation>
    <scope>NUCLEOTIDE SEQUENCE [LARGE SCALE GENOMIC DNA]</scope>
    <source>
        <strain evidence="3 4">LMG 29519</strain>
    </source>
</reference>
<evidence type="ECO:0000313" key="3">
    <source>
        <dbReference type="EMBL" id="MXP10365.1"/>
    </source>
</evidence>
<gene>
    <name evidence="3" type="ORF">GRI68_09270</name>
</gene>
<dbReference type="InterPro" id="IPR021150">
    <property type="entry name" value="Ubiq_cyt_c_chap"/>
</dbReference>